<feature type="region of interest" description="Disordered" evidence="1">
    <location>
        <begin position="117"/>
        <end position="176"/>
    </location>
</feature>
<dbReference type="KEGG" id="tvl:FAZ95_17990"/>
<gene>
    <name evidence="3" type="ORF">FAZ95_17990</name>
</gene>
<evidence type="ECO:0008006" key="5">
    <source>
        <dbReference type="Google" id="ProtNLM"/>
    </source>
</evidence>
<feature type="chain" id="PRO_5020972043" description="Lipoprotein" evidence="2">
    <location>
        <begin position="30"/>
        <end position="176"/>
    </location>
</feature>
<dbReference type="AlphaFoldDB" id="A0A4P8IU44"/>
<feature type="region of interest" description="Disordered" evidence="1">
    <location>
        <begin position="33"/>
        <end position="104"/>
    </location>
</feature>
<evidence type="ECO:0000256" key="2">
    <source>
        <dbReference type="SAM" id="SignalP"/>
    </source>
</evidence>
<feature type="compositionally biased region" description="Basic and acidic residues" evidence="1">
    <location>
        <begin position="69"/>
        <end position="81"/>
    </location>
</feature>
<dbReference type="EMBL" id="CP040077">
    <property type="protein sequence ID" value="QCP50873.1"/>
    <property type="molecule type" value="Genomic_DNA"/>
</dbReference>
<proteinExistence type="predicted"/>
<keyword evidence="2" id="KW-0732">Signal</keyword>
<dbReference type="Proteomes" id="UP000298656">
    <property type="component" value="Chromosome 1"/>
</dbReference>
<dbReference type="OrthoDB" id="9135897at2"/>
<feature type="compositionally biased region" description="Polar residues" evidence="1">
    <location>
        <begin position="93"/>
        <end position="104"/>
    </location>
</feature>
<dbReference type="RefSeq" id="WP_137333683.1">
    <property type="nucleotide sequence ID" value="NZ_CP040077.1"/>
</dbReference>
<evidence type="ECO:0000256" key="1">
    <source>
        <dbReference type="SAM" id="MobiDB-lite"/>
    </source>
</evidence>
<sequence length="176" mass="18391">MTTDFRRTRVALLLTLTPLLLAVCKPALAQQNAAPNANTRNGNAAATRPDDDAVLGPTEQGHGAAMDADAARMRGAAREDDLLGAPAPYGDPYTSQFENGSNGAQQTDLMNAESVPMNGLANKGKQGAADPLPGKAAPKDAQAVTRTPANAAKSVYRGSADPLNPDKQQPIYRTPW</sequence>
<feature type="signal peptide" evidence="2">
    <location>
        <begin position="1"/>
        <end position="29"/>
    </location>
</feature>
<evidence type="ECO:0000313" key="4">
    <source>
        <dbReference type="Proteomes" id="UP000298656"/>
    </source>
</evidence>
<reference evidence="3 4" key="1">
    <citation type="submission" date="2019-05" db="EMBL/GenBank/DDBJ databases">
        <title>Burkholderia sp. DHOD12, isolated from subtropical forest soil.</title>
        <authorList>
            <person name="Gao Z.-H."/>
            <person name="Qiu L.-H."/>
        </authorList>
    </citation>
    <scope>NUCLEOTIDE SEQUENCE [LARGE SCALE GENOMIC DNA]</scope>
    <source>
        <strain evidence="3 4">DHOD12</strain>
    </source>
</reference>
<name>A0A4P8IU44_9BURK</name>
<organism evidence="3 4">
    <name type="scientific">Trinickia violacea</name>
    <dbReference type="NCBI Taxonomy" id="2571746"/>
    <lineage>
        <taxon>Bacteria</taxon>
        <taxon>Pseudomonadati</taxon>
        <taxon>Pseudomonadota</taxon>
        <taxon>Betaproteobacteria</taxon>
        <taxon>Burkholderiales</taxon>
        <taxon>Burkholderiaceae</taxon>
        <taxon>Trinickia</taxon>
    </lineage>
</organism>
<keyword evidence="4" id="KW-1185">Reference proteome</keyword>
<evidence type="ECO:0000313" key="3">
    <source>
        <dbReference type="EMBL" id="QCP50873.1"/>
    </source>
</evidence>
<feature type="compositionally biased region" description="Low complexity" evidence="1">
    <location>
        <begin position="33"/>
        <end position="47"/>
    </location>
</feature>
<protein>
    <recommendedName>
        <fullName evidence="5">Lipoprotein</fullName>
    </recommendedName>
</protein>
<accession>A0A4P8IU44</accession>